<comment type="similarity">
    <text evidence="1">Belongs to the esterase D family.</text>
</comment>
<evidence type="ECO:0000313" key="4">
    <source>
        <dbReference type="Proteomes" id="UP000239866"/>
    </source>
</evidence>
<evidence type="ECO:0000256" key="1">
    <source>
        <dbReference type="ARBA" id="ARBA00005622"/>
    </source>
</evidence>
<reference evidence="3 4" key="1">
    <citation type="submission" date="2018-03" db="EMBL/GenBank/DDBJ databases">
        <title>Marinobacter brunus sp. nov., a marine bacterium of Gamma-proteobacteria isolated from the surface seawater of the South China Sea.</title>
        <authorList>
            <person name="Cheng H."/>
            <person name="Wu Y.-H."/>
            <person name="Xamxidin M."/>
            <person name="Xu X.-W."/>
        </authorList>
    </citation>
    <scope>NUCLEOTIDE SEQUENCE [LARGE SCALE GENOMIC DNA]</scope>
    <source>
        <strain evidence="3 4">NH169-3</strain>
    </source>
</reference>
<dbReference type="InterPro" id="IPR000801">
    <property type="entry name" value="Esterase-like"/>
</dbReference>
<dbReference type="Pfam" id="PF00756">
    <property type="entry name" value="Esterase"/>
    <property type="match status" value="1"/>
</dbReference>
<dbReference type="GO" id="GO:0016788">
    <property type="term" value="F:hydrolase activity, acting on ester bonds"/>
    <property type="evidence" value="ECO:0007669"/>
    <property type="project" value="TreeGrafter"/>
</dbReference>
<evidence type="ECO:0000256" key="2">
    <source>
        <dbReference type="ARBA" id="ARBA00022801"/>
    </source>
</evidence>
<dbReference type="Proteomes" id="UP000239866">
    <property type="component" value="Unassembled WGS sequence"/>
</dbReference>
<name>A0A2T1K5H4_9GAMM</name>
<dbReference type="InterPro" id="IPR052558">
    <property type="entry name" value="Siderophore_Hydrolase_D"/>
</dbReference>
<dbReference type="SUPFAM" id="SSF53474">
    <property type="entry name" value="alpha/beta-Hydrolases"/>
    <property type="match status" value="1"/>
</dbReference>
<keyword evidence="4" id="KW-1185">Reference proteome</keyword>
<proteinExistence type="inferred from homology"/>
<evidence type="ECO:0000313" key="3">
    <source>
        <dbReference type="EMBL" id="PSF05288.1"/>
    </source>
</evidence>
<sequence>MTACKTMGTPSVLAGVLLLLLMYPAMTFSATAGSGEVTLPGTRMFELASPDTGDRYLIQVAEPEAPAPENGYSVLYLLDGNAYLPLMQAARDTLLRAGPREGSPLLIVAIGYPGTERFNFNRRARDFTPPGAAFNKPEQNHGGAERFLTFLTGQLKPEIRQRYLVNSDKEALAGHSLGGLFTLYTLAQSPGSFERFIAISPSLWWLGEAPVQALVQQLADEQAGQTAPRILLAVGEREQSRAMVENVSELARWLTRNRSGWALQTEVFAGAGHGSVMWPAAQRTMEFVAPDQ</sequence>
<evidence type="ECO:0008006" key="5">
    <source>
        <dbReference type="Google" id="ProtNLM"/>
    </source>
</evidence>
<dbReference type="PANTHER" id="PTHR40841:SF2">
    <property type="entry name" value="SIDEROPHORE-DEGRADING ESTERASE (EUROFUNG)"/>
    <property type="match status" value="1"/>
</dbReference>
<dbReference type="PANTHER" id="PTHR40841">
    <property type="entry name" value="SIDEROPHORE TRIACETYLFUSARININE C ESTERASE"/>
    <property type="match status" value="1"/>
</dbReference>
<protein>
    <recommendedName>
        <fullName evidence="5">Esterase</fullName>
    </recommendedName>
</protein>
<organism evidence="3 4">
    <name type="scientific">Marinobacter fuscus</name>
    <dbReference type="NCBI Taxonomy" id="2109942"/>
    <lineage>
        <taxon>Bacteria</taxon>
        <taxon>Pseudomonadati</taxon>
        <taxon>Pseudomonadota</taxon>
        <taxon>Gammaproteobacteria</taxon>
        <taxon>Pseudomonadales</taxon>
        <taxon>Marinobacteraceae</taxon>
        <taxon>Marinobacter</taxon>
    </lineage>
</organism>
<dbReference type="EMBL" id="PXNP01000103">
    <property type="protein sequence ID" value="PSF05288.1"/>
    <property type="molecule type" value="Genomic_DNA"/>
</dbReference>
<comment type="caution">
    <text evidence="3">The sequence shown here is derived from an EMBL/GenBank/DDBJ whole genome shotgun (WGS) entry which is preliminary data.</text>
</comment>
<dbReference type="OrthoDB" id="9784036at2"/>
<accession>A0A2T1K5H4</accession>
<keyword evidence="2" id="KW-0378">Hydrolase</keyword>
<dbReference type="AlphaFoldDB" id="A0A2T1K5H4"/>
<dbReference type="Gene3D" id="3.40.50.1820">
    <property type="entry name" value="alpha/beta hydrolase"/>
    <property type="match status" value="1"/>
</dbReference>
<dbReference type="InterPro" id="IPR029058">
    <property type="entry name" value="AB_hydrolase_fold"/>
</dbReference>
<gene>
    <name evidence="3" type="ORF">C7H09_14825</name>
</gene>